<keyword evidence="5 6" id="KW-0472">Membrane</keyword>
<dbReference type="OrthoDB" id="7348996at2"/>
<feature type="domain" description="VTT" evidence="7">
    <location>
        <begin position="62"/>
        <end position="177"/>
    </location>
</feature>
<dbReference type="PANTHER" id="PTHR12677">
    <property type="entry name" value="GOLGI APPARATUS MEMBRANE PROTEIN TVP38-RELATED"/>
    <property type="match status" value="1"/>
</dbReference>
<dbReference type="EMBL" id="JABCLD010002250">
    <property type="protein sequence ID" value="NMU29678.1"/>
    <property type="molecule type" value="Genomic_DNA"/>
</dbReference>
<evidence type="ECO:0000313" key="10">
    <source>
        <dbReference type="EMBL" id="NMU29678.1"/>
    </source>
</evidence>
<reference evidence="9" key="5">
    <citation type="submission" date="2023-06" db="EMBL/GenBank/DDBJ databases">
        <title>Genomic Diversity of Vibrio spp. and Metagenomic Analysis of Pathogens in Florida Gulf Coastal Waters Following Hurricane Ian.</title>
        <authorList>
            <person name="Brumfield K.D."/>
        </authorList>
    </citation>
    <scope>NUCLEOTIDE SEQUENCE</scope>
    <source>
        <strain evidence="9">WBS2B-138</strain>
    </source>
</reference>
<protein>
    <recommendedName>
        <fullName evidence="6">TVP38/TMEM64 family membrane protein</fullName>
    </recommendedName>
</protein>
<reference evidence="8" key="3">
    <citation type="submission" date="2019-12" db="EMBL/GenBank/DDBJ databases">
        <authorList>
            <consortium name="NCBI Pathogen Detection Project"/>
        </authorList>
    </citation>
    <scope>NUCLEOTIDE SEQUENCE</scope>
    <source>
        <strain evidence="8">1930</strain>
    </source>
</reference>
<dbReference type="Pfam" id="PF09335">
    <property type="entry name" value="VTT_dom"/>
    <property type="match status" value="1"/>
</dbReference>
<name>A0A0L8TGE5_VIBPH</name>
<reference evidence="11 12" key="2">
    <citation type="submission" date="2018-12" db="EMBL/GenBank/DDBJ databases">
        <title>Genomic insights into the evolutionary origins and pathogenicity of five Vibrio parahaemolyticus strains isolated from the shrimp with acute hepatopancreatic necrosis disease (AHPND).</title>
        <authorList>
            <person name="Yang Q."/>
            <person name="Dong X."/>
            <person name="Xie G."/>
            <person name="Fu S."/>
            <person name="Zou P."/>
            <person name="Sun J."/>
            <person name="Wang Y."/>
            <person name="Huang J."/>
        </authorList>
    </citation>
    <scope>NUCLEOTIDE SEQUENCE [LARGE SCALE GENOMIC DNA]</scope>
    <source>
        <strain evidence="11 12">20160303005-1</strain>
    </source>
</reference>
<reference evidence="10 13" key="4">
    <citation type="submission" date="2020-04" db="EMBL/GenBank/DDBJ databases">
        <title>Whole-genome sequencing of Vibrio spp. from China reveals different genetic environments of blaCTX-M-14 among diverse lineages.</title>
        <authorList>
            <person name="Zheng Z."/>
            <person name="Ye L."/>
            <person name="Chen S."/>
        </authorList>
    </citation>
    <scope>NUCLEOTIDE SEQUENCE [LARGE SCALE GENOMIC DNA]</scope>
    <source>
        <strain evidence="10 13">Vb0574</strain>
    </source>
</reference>
<comment type="caution">
    <text evidence="6">Lacks conserved residue(s) required for the propagation of feature annotation.</text>
</comment>
<evidence type="ECO:0000256" key="2">
    <source>
        <dbReference type="ARBA" id="ARBA00022475"/>
    </source>
</evidence>
<comment type="similarity">
    <text evidence="6">Belongs to the TVP38/TMEM64 family.</text>
</comment>
<comment type="subcellular location">
    <subcellularLocation>
        <location evidence="1 6">Cell membrane</location>
        <topology evidence="1 6">Multi-pass membrane protein</topology>
    </subcellularLocation>
</comment>
<evidence type="ECO:0000313" key="8">
    <source>
        <dbReference type="EMBL" id="HAS6675385.1"/>
    </source>
</evidence>
<dbReference type="Proteomes" id="UP000555836">
    <property type="component" value="Unassembled WGS sequence"/>
</dbReference>
<feature type="transmembrane region" description="Helical" evidence="6">
    <location>
        <begin position="72"/>
        <end position="105"/>
    </location>
</feature>
<feature type="transmembrane region" description="Helical" evidence="6">
    <location>
        <begin position="154"/>
        <end position="179"/>
    </location>
</feature>
<dbReference type="InterPro" id="IPR015414">
    <property type="entry name" value="TMEM64"/>
</dbReference>
<dbReference type="AlphaFoldDB" id="A0A0L8TGE5"/>
<evidence type="ECO:0000313" key="13">
    <source>
        <dbReference type="Proteomes" id="UP000555836"/>
    </source>
</evidence>
<evidence type="ECO:0000313" key="11">
    <source>
        <dbReference type="EMBL" id="QHH09956.1"/>
    </source>
</evidence>
<dbReference type="GeneID" id="1189532"/>
<evidence type="ECO:0000259" key="7">
    <source>
        <dbReference type="Pfam" id="PF09335"/>
    </source>
</evidence>
<reference evidence="8" key="1">
    <citation type="journal article" date="2018" name="Genome Biol.">
        <title>SKESA: strategic k-mer extension for scrupulous assemblies.</title>
        <authorList>
            <person name="Souvorov A."/>
            <person name="Agarwala R."/>
            <person name="Lipman D.J."/>
        </authorList>
    </citation>
    <scope>NUCLEOTIDE SEQUENCE</scope>
    <source>
        <strain evidence="8">1930</strain>
    </source>
</reference>
<dbReference type="Proteomes" id="UP000464718">
    <property type="component" value="Chromosome i"/>
</dbReference>
<gene>
    <name evidence="11" type="ORF">EHC69_11650</name>
    <name evidence="10" type="ORF">HKB21_29150</name>
    <name evidence="8" type="ORF">I7278_01035</name>
    <name evidence="9" type="ORF">QX249_16640</name>
</gene>
<dbReference type="RefSeq" id="WP_005457981.1">
    <property type="nucleotide sequence ID" value="NZ_CAMFGX010000013.1"/>
</dbReference>
<evidence type="ECO:0000256" key="4">
    <source>
        <dbReference type="ARBA" id="ARBA00022989"/>
    </source>
</evidence>
<dbReference type="EMBL" id="DACQKT010000001">
    <property type="protein sequence ID" value="HAS6675385.1"/>
    <property type="molecule type" value="Genomic_DNA"/>
</dbReference>
<keyword evidence="2 6" id="KW-1003">Cell membrane</keyword>
<evidence type="ECO:0000256" key="6">
    <source>
        <dbReference type="RuleBase" id="RU366058"/>
    </source>
</evidence>
<dbReference type="InterPro" id="IPR032816">
    <property type="entry name" value="VTT_dom"/>
</dbReference>
<dbReference type="GO" id="GO:0005886">
    <property type="term" value="C:plasma membrane"/>
    <property type="evidence" value="ECO:0007669"/>
    <property type="project" value="UniProtKB-SubCell"/>
</dbReference>
<keyword evidence="3 6" id="KW-0812">Transmembrane</keyword>
<dbReference type="OMA" id="LIIHRTW"/>
<dbReference type="EMBL" id="CP034298">
    <property type="protein sequence ID" value="QHH09956.1"/>
    <property type="molecule type" value="Genomic_DNA"/>
</dbReference>
<feature type="transmembrane region" description="Helical" evidence="6">
    <location>
        <begin position="185"/>
        <end position="205"/>
    </location>
</feature>
<evidence type="ECO:0000256" key="5">
    <source>
        <dbReference type="ARBA" id="ARBA00023136"/>
    </source>
</evidence>
<dbReference type="Proteomes" id="UP001253193">
    <property type="component" value="Unassembled WGS sequence"/>
</dbReference>
<organism evidence="8">
    <name type="scientific">Vibrio parahaemolyticus</name>
    <dbReference type="NCBI Taxonomy" id="670"/>
    <lineage>
        <taxon>Bacteria</taxon>
        <taxon>Pseudomonadati</taxon>
        <taxon>Pseudomonadota</taxon>
        <taxon>Gammaproteobacteria</taxon>
        <taxon>Vibrionales</taxon>
        <taxon>Vibrionaceae</taxon>
        <taxon>Vibrio</taxon>
    </lineage>
</organism>
<dbReference type="PANTHER" id="PTHR12677:SF59">
    <property type="entry name" value="GOLGI APPARATUS MEMBRANE PROTEIN TVP38-RELATED"/>
    <property type="match status" value="1"/>
</dbReference>
<evidence type="ECO:0000313" key="9">
    <source>
        <dbReference type="EMBL" id="MDS1822269.1"/>
    </source>
</evidence>
<dbReference type="Proteomes" id="UP000856022">
    <property type="component" value="Unassembled WGS sequence"/>
</dbReference>
<sequence>MKWLKLALLILAGVLLANQLDNPVLSHLTDRNWLVGYIQKNGALGHVVIFTFSVVFLSLSGPKQAIALVFGYLYHVQLGVLITLFACVFGATFNYACARFLIGNWLYRRFPKKMTRFNSFASRKPFYKILLLRLFPIGNNVVTNVLSGSVRVPFFAFISASLLGYLPQIIIFALMGAGIHSSSNTMIYLSIFFGIVSAVLTGFLYRDHIKSRVELLNMEEEV</sequence>
<proteinExistence type="inferred from homology"/>
<dbReference type="EMBL" id="JAUHGG010000005">
    <property type="protein sequence ID" value="MDS1822269.1"/>
    <property type="molecule type" value="Genomic_DNA"/>
</dbReference>
<accession>A0A0L8TGE5</accession>
<evidence type="ECO:0000313" key="12">
    <source>
        <dbReference type="Proteomes" id="UP000464718"/>
    </source>
</evidence>
<feature type="transmembrane region" description="Helical" evidence="6">
    <location>
        <begin position="42"/>
        <end position="60"/>
    </location>
</feature>
<evidence type="ECO:0000256" key="1">
    <source>
        <dbReference type="ARBA" id="ARBA00004651"/>
    </source>
</evidence>
<evidence type="ECO:0000256" key="3">
    <source>
        <dbReference type="ARBA" id="ARBA00022692"/>
    </source>
</evidence>
<keyword evidence="4 6" id="KW-1133">Transmembrane helix</keyword>